<comment type="caution">
    <text evidence="1">The sequence shown here is derived from an EMBL/GenBank/DDBJ whole genome shotgun (WGS) entry which is preliminary data.</text>
</comment>
<evidence type="ECO:0000313" key="2">
    <source>
        <dbReference type="Proteomes" id="UP001141806"/>
    </source>
</evidence>
<reference evidence="1" key="1">
    <citation type="journal article" date="2023" name="Plant J.">
        <title>The genome of the king protea, Protea cynaroides.</title>
        <authorList>
            <person name="Chang J."/>
            <person name="Duong T.A."/>
            <person name="Schoeman C."/>
            <person name="Ma X."/>
            <person name="Roodt D."/>
            <person name="Barker N."/>
            <person name="Li Z."/>
            <person name="Van de Peer Y."/>
            <person name="Mizrachi E."/>
        </authorList>
    </citation>
    <scope>NUCLEOTIDE SEQUENCE</scope>
    <source>
        <tissue evidence="1">Young leaves</tissue>
    </source>
</reference>
<keyword evidence="2" id="KW-1185">Reference proteome</keyword>
<gene>
    <name evidence="1" type="ORF">NE237_012231</name>
</gene>
<accession>A0A9Q0GZF0</accession>
<dbReference type="AlphaFoldDB" id="A0A9Q0GZF0"/>
<proteinExistence type="predicted"/>
<name>A0A9Q0GZF0_9MAGN</name>
<dbReference type="EMBL" id="JAMYWD010000011">
    <property type="protein sequence ID" value="KAJ4955448.1"/>
    <property type="molecule type" value="Genomic_DNA"/>
</dbReference>
<protein>
    <submittedName>
        <fullName evidence="1">Uncharacterized protein</fullName>
    </submittedName>
</protein>
<sequence>MMFMFEKQKEVVKLTCYANYQMLGKMHIPVDAGGCDHTRGCRTHWSKENNARAKAVSLSNLLDANGASDSILHEVVRLGRESTSKHQQNLTTKDFQCKNWLSN</sequence>
<organism evidence="1 2">
    <name type="scientific">Protea cynaroides</name>
    <dbReference type="NCBI Taxonomy" id="273540"/>
    <lineage>
        <taxon>Eukaryota</taxon>
        <taxon>Viridiplantae</taxon>
        <taxon>Streptophyta</taxon>
        <taxon>Embryophyta</taxon>
        <taxon>Tracheophyta</taxon>
        <taxon>Spermatophyta</taxon>
        <taxon>Magnoliopsida</taxon>
        <taxon>Proteales</taxon>
        <taxon>Proteaceae</taxon>
        <taxon>Protea</taxon>
    </lineage>
</organism>
<dbReference type="Proteomes" id="UP001141806">
    <property type="component" value="Unassembled WGS sequence"/>
</dbReference>
<evidence type="ECO:0000313" key="1">
    <source>
        <dbReference type="EMBL" id="KAJ4955448.1"/>
    </source>
</evidence>